<keyword evidence="2" id="KW-1185">Reference proteome</keyword>
<evidence type="ECO:0000313" key="2">
    <source>
        <dbReference type="Proteomes" id="UP000254937"/>
    </source>
</evidence>
<dbReference type="Proteomes" id="UP000254937">
    <property type="component" value="Unassembled WGS sequence"/>
</dbReference>
<dbReference type="AlphaFoldDB" id="A0A370PED7"/>
<dbReference type="EMBL" id="KZ851857">
    <property type="protein sequence ID" value="RDK40552.1"/>
    <property type="molecule type" value="Genomic_DNA"/>
</dbReference>
<evidence type="ECO:0000313" key="1">
    <source>
        <dbReference type="EMBL" id="RDK40552.1"/>
    </source>
</evidence>
<name>A0A370PED7_ASPPH</name>
<gene>
    <name evidence="1" type="ORF">M752DRAFT_34069</name>
</gene>
<organism evidence="1 2">
    <name type="scientific">Aspergillus phoenicis ATCC 13157</name>
    <dbReference type="NCBI Taxonomy" id="1353007"/>
    <lineage>
        <taxon>Eukaryota</taxon>
        <taxon>Fungi</taxon>
        <taxon>Dikarya</taxon>
        <taxon>Ascomycota</taxon>
        <taxon>Pezizomycotina</taxon>
        <taxon>Eurotiomycetes</taxon>
        <taxon>Eurotiomycetidae</taxon>
        <taxon>Eurotiales</taxon>
        <taxon>Aspergillaceae</taxon>
        <taxon>Aspergillus</taxon>
    </lineage>
</organism>
<protein>
    <submittedName>
        <fullName evidence="1">Uncharacterized protein</fullName>
    </submittedName>
</protein>
<sequence length="71" mass="8149">MSVRFYHVAVLLLMEADDPMTALRIAGELESKQSCYHHSTLVDYKRKRSVLPTIDPYWVALSNQKRAKGNV</sequence>
<proteinExistence type="predicted"/>
<accession>A0A370PED7</accession>
<reference evidence="1 2" key="1">
    <citation type="submission" date="2018-07" db="EMBL/GenBank/DDBJ databases">
        <title>Section-level genome sequencing of Aspergillus section Nigri to investigate inter- and intra-species variation.</title>
        <authorList>
            <consortium name="DOE Joint Genome Institute"/>
            <person name="Vesth T.C."/>
            <person name="Nybo J.L."/>
            <person name="Theobald S."/>
            <person name="Frisvad J.C."/>
            <person name="Larsen T.O."/>
            <person name="Nielsen K.F."/>
            <person name="Hoof J.B."/>
            <person name="Brandl J."/>
            <person name="Salamov A."/>
            <person name="Riley R."/>
            <person name="Gladden J.M."/>
            <person name="Phatale P."/>
            <person name="Nielsen M.T."/>
            <person name="Lyhne E.K."/>
            <person name="Kogle M.E."/>
            <person name="Strasser K."/>
            <person name="McDonnell E."/>
            <person name="Barry K."/>
            <person name="Clum A."/>
            <person name="Chen C."/>
            <person name="Nolan M."/>
            <person name="Sandor L."/>
            <person name="Kuo A."/>
            <person name="Lipzen A."/>
            <person name="Hainaut M."/>
            <person name="Drula E."/>
            <person name="Tsang A."/>
            <person name="Magnuson J.K."/>
            <person name="Henrissat B."/>
            <person name="Wiebenga A."/>
            <person name="Simmons B.A."/>
            <person name="Makela M.R."/>
            <person name="De vries R.P."/>
            <person name="Grigoriev I.V."/>
            <person name="Mortensen U.H."/>
            <person name="Baker S.E."/>
            <person name="Andersen M.R."/>
        </authorList>
    </citation>
    <scope>NUCLEOTIDE SEQUENCE [LARGE SCALE GENOMIC DNA]</scope>
    <source>
        <strain evidence="1 2">ATCC 13157</strain>
    </source>
</reference>